<evidence type="ECO:0000313" key="3">
    <source>
        <dbReference type="Proteomes" id="UP001367508"/>
    </source>
</evidence>
<evidence type="ECO:0000313" key="2">
    <source>
        <dbReference type="EMBL" id="KAK7359863.1"/>
    </source>
</evidence>
<dbReference type="Proteomes" id="UP001367508">
    <property type="component" value="Unassembled WGS sequence"/>
</dbReference>
<comment type="caution">
    <text evidence="2">The sequence shown here is derived from an EMBL/GenBank/DDBJ whole genome shotgun (WGS) entry which is preliminary data.</text>
</comment>
<protein>
    <recommendedName>
        <fullName evidence="4">Transmembrane protein</fullName>
    </recommendedName>
</protein>
<dbReference type="EMBL" id="JAYMYQ010000001">
    <property type="protein sequence ID" value="KAK7359863.1"/>
    <property type="molecule type" value="Genomic_DNA"/>
</dbReference>
<dbReference type="PANTHER" id="PTHR33698:SF6">
    <property type="entry name" value="TRANSMEMBRANE PROTEIN"/>
    <property type="match status" value="1"/>
</dbReference>
<name>A0AAN9MWR0_CANGL</name>
<keyword evidence="3" id="KW-1185">Reference proteome</keyword>
<dbReference type="PANTHER" id="PTHR33698">
    <property type="entry name" value="NUCLEAR TRANSPORT FACTOR 2 (NTF2)-LIKE PROTEIN"/>
    <property type="match status" value="1"/>
</dbReference>
<proteinExistence type="predicted"/>
<evidence type="ECO:0008006" key="4">
    <source>
        <dbReference type="Google" id="ProtNLM"/>
    </source>
</evidence>
<evidence type="ECO:0000256" key="1">
    <source>
        <dbReference type="SAM" id="Phobius"/>
    </source>
</evidence>
<sequence>MASFYIPGPIKCNRITSFSSLSFSAVTYNCCNSSIPRKLSRKVHAHANPLSSFSYQSSIHRNLYSKTQRGQSLIAFDSKNSESEEDDDQALDSTTEFGSAFQDKTGETVLILDVKHVTHNVLWCISFALMQKLLELFSNLMSKFANNIYIVVKPTLNDGMNVGVQWKFEWNKVDIPLGKGFSLHISHTYHGKAVIRNIEMFIGPLIHLEPLRLKMKVSLCEFMKKIRSLLVLESGNKAKRISYVVVAVLSLAAFFFFMKLAS</sequence>
<gene>
    <name evidence="2" type="ORF">VNO77_01828</name>
</gene>
<keyword evidence="1" id="KW-0472">Membrane</keyword>
<organism evidence="2 3">
    <name type="scientific">Canavalia gladiata</name>
    <name type="common">Sword bean</name>
    <name type="synonym">Dolichos gladiatus</name>
    <dbReference type="NCBI Taxonomy" id="3824"/>
    <lineage>
        <taxon>Eukaryota</taxon>
        <taxon>Viridiplantae</taxon>
        <taxon>Streptophyta</taxon>
        <taxon>Embryophyta</taxon>
        <taxon>Tracheophyta</taxon>
        <taxon>Spermatophyta</taxon>
        <taxon>Magnoliopsida</taxon>
        <taxon>eudicotyledons</taxon>
        <taxon>Gunneridae</taxon>
        <taxon>Pentapetalae</taxon>
        <taxon>rosids</taxon>
        <taxon>fabids</taxon>
        <taxon>Fabales</taxon>
        <taxon>Fabaceae</taxon>
        <taxon>Papilionoideae</taxon>
        <taxon>50 kb inversion clade</taxon>
        <taxon>NPAAA clade</taxon>
        <taxon>indigoferoid/millettioid clade</taxon>
        <taxon>Phaseoleae</taxon>
        <taxon>Canavalia</taxon>
    </lineage>
</organism>
<accession>A0AAN9MWR0</accession>
<keyword evidence="1" id="KW-0812">Transmembrane</keyword>
<feature type="transmembrane region" description="Helical" evidence="1">
    <location>
        <begin position="241"/>
        <end position="261"/>
    </location>
</feature>
<keyword evidence="1" id="KW-1133">Transmembrane helix</keyword>
<dbReference type="AlphaFoldDB" id="A0AAN9MWR0"/>
<reference evidence="2 3" key="1">
    <citation type="submission" date="2024-01" db="EMBL/GenBank/DDBJ databases">
        <title>The genomes of 5 underutilized Papilionoideae crops provide insights into root nodulation and disease resistanc.</title>
        <authorList>
            <person name="Jiang F."/>
        </authorList>
    </citation>
    <scope>NUCLEOTIDE SEQUENCE [LARGE SCALE GENOMIC DNA]</scope>
    <source>
        <strain evidence="2">LVBAO_FW01</strain>
        <tissue evidence="2">Leaves</tissue>
    </source>
</reference>